<dbReference type="Proteomes" id="UP001152797">
    <property type="component" value="Unassembled WGS sequence"/>
</dbReference>
<feature type="region of interest" description="Disordered" evidence="2">
    <location>
        <begin position="313"/>
        <end position="414"/>
    </location>
</feature>
<feature type="compositionally biased region" description="Polar residues" evidence="2">
    <location>
        <begin position="32"/>
        <end position="53"/>
    </location>
</feature>
<feature type="coiled-coil region" evidence="1">
    <location>
        <begin position="198"/>
        <end position="225"/>
    </location>
</feature>
<keyword evidence="6" id="KW-1185">Reference proteome</keyword>
<keyword evidence="3" id="KW-1133">Transmembrane helix</keyword>
<reference evidence="4" key="1">
    <citation type="submission" date="2022-10" db="EMBL/GenBank/DDBJ databases">
        <authorList>
            <person name="Chen Y."/>
            <person name="Dougan E. K."/>
            <person name="Chan C."/>
            <person name="Rhodes N."/>
            <person name="Thang M."/>
        </authorList>
    </citation>
    <scope>NUCLEOTIDE SEQUENCE</scope>
</reference>
<feature type="region of interest" description="Disordered" evidence="2">
    <location>
        <begin position="1652"/>
        <end position="1671"/>
    </location>
</feature>
<evidence type="ECO:0000256" key="3">
    <source>
        <dbReference type="SAM" id="Phobius"/>
    </source>
</evidence>
<keyword evidence="1" id="KW-0175">Coiled coil</keyword>
<gene>
    <name evidence="4" type="ORF">C1SCF055_LOCUS40558</name>
</gene>
<feature type="region of interest" description="Disordered" evidence="2">
    <location>
        <begin position="1"/>
        <end position="56"/>
    </location>
</feature>
<name>A0A9P1GJ22_9DINO</name>
<dbReference type="EMBL" id="CAMXCT020006547">
    <property type="protein sequence ID" value="CAL1169120.1"/>
    <property type="molecule type" value="Genomic_DNA"/>
</dbReference>
<keyword evidence="3" id="KW-0472">Membrane</keyword>
<evidence type="ECO:0000313" key="5">
    <source>
        <dbReference type="EMBL" id="CAL4803057.1"/>
    </source>
</evidence>
<organism evidence="4">
    <name type="scientific">Cladocopium goreaui</name>
    <dbReference type="NCBI Taxonomy" id="2562237"/>
    <lineage>
        <taxon>Eukaryota</taxon>
        <taxon>Sar</taxon>
        <taxon>Alveolata</taxon>
        <taxon>Dinophyceae</taxon>
        <taxon>Suessiales</taxon>
        <taxon>Symbiodiniaceae</taxon>
        <taxon>Cladocopium</taxon>
    </lineage>
</organism>
<feature type="transmembrane region" description="Helical" evidence="3">
    <location>
        <begin position="1771"/>
        <end position="1791"/>
    </location>
</feature>
<evidence type="ECO:0000256" key="1">
    <source>
        <dbReference type="SAM" id="Coils"/>
    </source>
</evidence>
<evidence type="ECO:0000313" key="4">
    <source>
        <dbReference type="EMBL" id="CAI4015745.1"/>
    </source>
</evidence>
<accession>A0A9P1GJ22</accession>
<evidence type="ECO:0000256" key="2">
    <source>
        <dbReference type="SAM" id="MobiDB-lite"/>
    </source>
</evidence>
<evidence type="ECO:0000313" key="6">
    <source>
        <dbReference type="Proteomes" id="UP001152797"/>
    </source>
</evidence>
<proteinExistence type="predicted"/>
<keyword evidence="3" id="KW-0812">Transmembrane</keyword>
<sequence>MPRRVDVQDPAKNPCVGVKKEPLGVQAGAEQPGQQASEQPGQQASEQPGQQASDEPEIGKVKDEMLRYGQLISRDAEYLSLPDLALLSHHVGKKAVVAFFDEPGPPRLQCLTALLQRMCGQPECAMPDFGCSDTWFYVACRLDWKRAGLMTLNHFIPAWHRDQLDHDWEVARLTLVSRHRNREATLSASIVKALDVLQNAEEDEQEEAEANLFSLMDEKTQLRNEVEAVNQMFQVGLIPKIVPGDGNCGLWSTIALRQGFQATLNTVQGHGEVMELREALKTLWESVSAEKDEDWMRVFHHFMLSGVRGPAAPQAELKDDLPSGEKTPPRQPGKIRFAPDVSPEKDLDHHRKRARRAAFGKAKEKNHLMARAKSKVILREGEEQEEPEEELPKVKSKRGDKKAEKNTPAVDEEELREADANMVLLDDDVGNVRKLLHPQRIQRQMHSRSVKSKVQNVEDIQEKTVKTYLNSLGATMAELKKATKCPQGGYVKLQKNLLQKKDVESECSACKEFIRVYKICPDKLEELAERAVNGEVLGLEAEPESVDKEPDCPDPAEPEDPFVFARSLSPTITLLEPGEYGRKLPFRCNICRTGGYPEGKIGDLVKPASIKHFLTRHLNSGMHKENLSKAKQADEEQLVDCPGLMVSDRPRSGRLYALRREFQVWATMTNIERWAKHSYFYDANASSWCIRSHKCLKKCRPNTQQSEICDECLKLGHCHSISRTITKFGIKYWPAKLLSARLFLEPDAAKDVEAEIRSSGTYACDPPKMEKQLTCTTWQLQQIVRASWTSFPQESITEVQKDFIATVVHPCLHINPRSLPDSFTTTLAKFSACLASGHMAESEAANLRLALAHLGGTFEAHPLLQGMSLQCLRKIDKEGRGMQGRKPKDWTNAEMILAQDAGLTLAMACGNKFGLSGSLPNAIDRLHELSLPTAPLALVFPGVMEENWALMGQRYLQTKTESSCRFWLAFDCTYLTQSLCQLSLHRRHGLVGGCWEPHLEDHGFLDLEEDQDVKGIPRAPSMMQFLSWNPCLPKKIALPVCSMPVPNSYGGLQSEKRGQWSVLETVGRVLAASRNLVRGIVYDGHGTHQLVRRLLHGQLDDVDMHAVSEIPYFKSLTWAPLPKTCLPRLPVQLCFNGSGEPVYGLPGHSAKNASGQVQSVLRTVQYGDLFVDLTGSRKDILLTCHCAGFVAVDVFRMLGKTRASELGVPTGSQYMVSARSFFQSDARLSIKAGQELNKKMKGSGSAKQEPALTEEEFQKCCENGFNAALKLAELCSGISVVRLEAMYRKACESETYFTDGVFESAEEEEFEAPAETPAVDQCMHVLADVQQAKSFADVDRECDADPTTEVVDEDLDLPDRESLMKLTDANGAEEPFCTEAQRSPPRSSLANYLPDTLQDALSLPKTCPWNGLLRFAIRMRHSAGGSDLGFLKNARNCRRASKRLNWFQYNERIIAQLNAESETTEYRADWSLPPSELDSVSPGNLVLFHTPTSPSSIEVGLVLTTWRGIKQPKVYCDAVAINSCPALRIVELQICDERQMPTVDWQCNCTSRAWVVRVESLITLLDCEQSSTEPNRHDGYMKVTLSEESAEALARVPELETWPVEPTMARGRRKVAQAKCKPVAGPRRKLNARRVMKRVAAVQKRLKKKVAKEAPVCKPGKEGEPDPINRTTRGRATIQSRLTELRQLEGRMFKENPLFDTEGFCRMQYEAARVTKWKDILLHAPACLETMYINLKQPTIYGDAVDKLFKGILKQLEGSRELAFAMAEFELLLLTAFSLGVLLTFCFQRLFSGNAQPRDDRDDDGHQRLYLPEVLYVSRAGKSFHLDQCCFSIPKKNEVFDLQCCKHCLNSSLKKRKAK</sequence>
<protein>
    <submittedName>
        <fullName evidence="4">Uncharacterized protein</fullName>
    </submittedName>
</protein>
<reference evidence="5 6" key="2">
    <citation type="submission" date="2024-05" db="EMBL/GenBank/DDBJ databases">
        <authorList>
            <person name="Chen Y."/>
            <person name="Shah S."/>
            <person name="Dougan E. K."/>
            <person name="Thang M."/>
            <person name="Chan C."/>
        </authorList>
    </citation>
    <scope>NUCLEOTIDE SEQUENCE [LARGE SCALE GENOMIC DNA]</scope>
</reference>
<dbReference type="EMBL" id="CAMXCT010006547">
    <property type="protein sequence ID" value="CAI4015745.1"/>
    <property type="molecule type" value="Genomic_DNA"/>
</dbReference>
<comment type="caution">
    <text evidence="4">The sequence shown here is derived from an EMBL/GenBank/DDBJ whole genome shotgun (WGS) entry which is preliminary data.</text>
</comment>
<dbReference type="EMBL" id="CAMXCT030006547">
    <property type="protein sequence ID" value="CAL4803057.1"/>
    <property type="molecule type" value="Genomic_DNA"/>
</dbReference>